<feature type="region of interest" description="Disordered" evidence="1">
    <location>
        <begin position="394"/>
        <end position="419"/>
    </location>
</feature>
<dbReference type="EMBL" id="HG713162">
    <property type="protein sequence ID" value="CDJ52622.1"/>
    <property type="molecule type" value="Genomic_DNA"/>
</dbReference>
<protein>
    <recommendedName>
        <fullName evidence="5">Transmembrane protein</fullName>
    </recommendedName>
</protein>
<sequence>MSAAAAAGTRRSLLHDVLSHAEVVELGLDGSVDDLPPLTTRLLPPSARAVLLFAWCYFFTFWGAAAFLIHRIISLHADSLLPGAAELIFVAVATLLMVSAEFGVYCYLKAVNPVPINNGPMGNQFSPTPFCTLAHFTLSAASRICSFLELLFLLHAVLLPLPLLACSGFTVSITVGALPLLLQLRCLLGCLFDDRFDPLQLSTCLPLASIERLFLRCGRLCLAGVTKGARGALCHIRRAKGRLGGFLRRGAAVSPGRRVDVTCCPDSRSSSNSSSSSSSSSNRCQANLGGAAGAHSLQAERPLNDLGDTYAAFKEPLRDPNSRGSAECTYTSFEGEGGSSGNGSFADSSCDAASTSAGWRSDEQQQPPPAAHTPQALAPVPSSSRFPVPSFPFFSREGTVDSQPQSGGRQEPLRGPPAPQFISPTAALGLANCLFLLDLPGLTLHVKANFLPLEQLEAHEFLTSIVSLV</sequence>
<feature type="compositionally biased region" description="Low complexity" evidence="1">
    <location>
        <begin position="372"/>
        <end position="382"/>
    </location>
</feature>
<feature type="compositionally biased region" description="Low complexity" evidence="1">
    <location>
        <begin position="342"/>
        <end position="357"/>
    </location>
</feature>
<evidence type="ECO:0008006" key="5">
    <source>
        <dbReference type="Google" id="ProtNLM"/>
    </source>
</evidence>
<reference evidence="3" key="1">
    <citation type="submission" date="2013-10" db="EMBL/GenBank/DDBJ databases">
        <title>Genomic analysis of the causative agents of coccidiosis in chickens.</title>
        <authorList>
            <person name="Reid A.J."/>
            <person name="Blake D."/>
            <person name="Billington K."/>
            <person name="Browne H."/>
            <person name="Dunn M."/>
            <person name="Hung S."/>
            <person name="Kawahara F."/>
            <person name="Miranda-Saavedra D."/>
            <person name="Mourier T."/>
            <person name="Nagra H."/>
            <person name="Otto T.D."/>
            <person name="Rawlings N."/>
            <person name="Sanchez A."/>
            <person name="Sanders M."/>
            <person name="Subramaniam C."/>
            <person name="Tay Y."/>
            <person name="Dear P."/>
            <person name="Doerig C."/>
            <person name="Gruber A."/>
            <person name="Parkinson J."/>
            <person name="Shirley M."/>
            <person name="Wan K.L."/>
            <person name="Berriman M."/>
            <person name="Tomley F."/>
            <person name="Pain A."/>
        </authorList>
    </citation>
    <scope>NUCLEOTIDE SEQUENCE [LARGE SCALE GENOMIC DNA]</scope>
    <source>
        <strain evidence="3">Houghton</strain>
    </source>
</reference>
<dbReference type="VEuPathDB" id="ToxoDB:EBH_0004500"/>
<feature type="region of interest" description="Disordered" evidence="1">
    <location>
        <begin position="336"/>
        <end position="382"/>
    </location>
</feature>
<feature type="transmembrane region" description="Helical" evidence="2">
    <location>
        <begin position="150"/>
        <end position="182"/>
    </location>
</feature>
<organism evidence="3 4">
    <name type="scientific">Eimeria brunetti</name>
    <dbReference type="NCBI Taxonomy" id="51314"/>
    <lineage>
        <taxon>Eukaryota</taxon>
        <taxon>Sar</taxon>
        <taxon>Alveolata</taxon>
        <taxon>Apicomplexa</taxon>
        <taxon>Conoidasida</taxon>
        <taxon>Coccidia</taxon>
        <taxon>Eucoccidiorida</taxon>
        <taxon>Eimeriorina</taxon>
        <taxon>Eimeriidae</taxon>
        <taxon>Eimeria</taxon>
    </lineage>
</organism>
<feature type="transmembrane region" description="Helical" evidence="2">
    <location>
        <begin position="50"/>
        <end position="73"/>
    </location>
</feature>
<reference evidence="3" key="2">
    <citation type="submission" date="2013-10" db="EMBL/GenBank/DDBJ databases">
        <authorList>
            <person name="Aslett M."/>
        </authorList>
    </citation>
    <scope>NUCLEOTIDE SEQUENCE [LARGE SCALE GENOMIC DNA]</scope>
    <source>
        <strain evidence="3">Houghton</strain>
    </source>
</reference>
<evidence type="ECO:0000313" key="3">
    <source>
        <dbReference type="EMBL" id="CDJ52622.1"/>
    </source>
</evidence>
<evidence type="ECO:0000313" key="4">
    <source>
        <dbReference type="Proteomes" id="UP000030750"/>
    </source>
</evidence>
<keyword evidence="2" id="KW-0472">Membrane</keyword>
<dbReference type="AlphaFoldDB" id="U6LQK0"/>
<feature type="transmembrane region" description="Helical" evidence="2">
    <location>
        <begin position="85"/>
        <end position="108"/>
    </location>
</feature>
<feature type="region of interest" description="Disordered" evidence="1">
    <location>
        <begin position="264"/>
        <end position="284"/>
    </location>
</feature>
<accession>U6LQK0</accession>
<name>U6LQK0_9EIME</name>
<gene>
    <name evidence="3" type="ORF">EBH_0004500</name>
</gene>
<dbReference type="Proteomes" id="UP000030750">
    <property type="component" value="Unassembled WGS sequence"/>
</dbReference>
<keyword evidence="2" id="KW-1133">Transmembrane helix</keyword>
<proteinExistence type="predicted"/>
<evidence type="ECO:0000256" key="2">
    <source>
        <dbReference type="SAM" id="Phobius"/>
    </source>
</evidence>
<dbReference type="OrthoDB" id="347736at2759"/>
<keyword evidence="4" id="KW-1185">Reference proteome</keyword>
<keyword evidence="2" id="KW-0812">Transmembrane</keyword>
<feature type="compositionally biased region" description="Low complexity" evidence="1">
    <location>
        <begin position="267"/>
        <end position="283"/>
    </location>
</feature>
<evidence type="ECO:0000256" key="1">
    <source>
        <dbReference type="SAM" id="MobiDB-lite"/>
    </source>
</evidence>